<organism evidence="1">
    <name type="scientific">Micrurus corallinus</name>
    <name type="common">Brazilian coral snake</name>
    <dbReference type="NCBI Taxonomy" id="54390"/>
    <lineage>
        <taxon>Eukaryota</taxon>
        <taxon>Metazoa</taxon>
        <taxon>Chordata</taxon>
        <taxon>Craniata</taxon>
        <taxon>Vertebrata</taxon>
        <taxon>Euteleostomi</taxon>
        <taxon>Lepidosauria</taxon>
        <taxon>Squamata</taxon>
        <taxon>Bifurcata</taxon>
        <taxon>Unidentata</taxon>
        <taxon>Episquamata</taxon>
        <taxon>Toxicofera</taxon>
        <taxon>Serpentes</taxon>
        <taxon>Colubroidea</taxon>
        <taxon>Elapidae</taxon>
        <taxon>Elapinae</taxon>
        <taxon>Micrurus</taxon>
    </lineage>
</organism>
<accession>A0A2D4EQX9</accession>
<dbReference type="EMBL" id="IACJ01011017">
    <property type="protein sequence ID" value="LAA37610.1"/>
    <property type="molecule type" value="Transcribed_RNA"/>
</dbReference>
<reference evidence="1" key="1">
    <citation type="submission" date="2017-07" db="EMBL/GenBank/DDBJ databases">
        <authorList>
            <person name="Mikheyev A."/>
            <person name="Grau M."/>
        </authorList>
    </citation>
    <scope>NUCLEOTIDE SEQUENCE</scope>
    <source>
        <tissue evidence="1">Venom_gland</tissue>
    </source>
</reference>
<proteinExistence type="predicted"/>
<reference evidence="1" key="2">
    <citation type="submission" date="2017-11" db="EMBL/GenBank/DDBJ databases">
        <title>Coralsnake Venomics: Analyses of Venom Gland Transcriptomes and Proteomes of Six Brazilian Taxa.</title>
        <authorList>
            <person name="Aird S.D."/>
            <person name="Jorge da Silva N."/>
            <person name="Qiu L."/>
            <person name="Villar-Briones A."/>
            <person name="Aparecida-Saddi V."/>
            <person name="Campos-Telles M.P."/>
            <person name="Grau M."/>
            <person name="Mikheyev A.S."/>
        </authorList>
    </citation>
    <scope>NUCLEOTIDE SEQUENCE</scope>
    <source>
        <tissue evidence="1">Venom_gland</tissue>
    </source>
</reference>
<protein>
    <submittedName>
        <fullName evidence="1">Uncharacterized protein</fullName>
    </submittedName>
</protein>
<dbReference type="AlphaFoldDB" id="A0A2D4EQX9"/>
<sequence length="110" mass="12721">MVNDSRSINHLLKTKVSYCLHPDIRLIKKILPLFELYEFIHILTVDLQNKIVKGYHSRYSSVSLFDRAMIRDTVIYLDILINTKNQIVNTVVFLCGIGSLNSLPHIHLKS</sequence>
<name>A0A2D4EQX9_MICCO</name>
<dbReference type="EMBL" id="IACJ01011019">
    <property type="protein sequence ID" value="LAA37616.1"/>
    <property type="molecule type" value="Transcribed_RNA"/>
</dbReference>
<evidence type="ECO:0000313" key="1">
    <source>
        <dbReference type="EMBL" id="LAA37610.1"/>
    </source>
</evidence>